<dbReference type="Proteomes" id="UP000049828">
    <property type="component" value="Unassembled WGS sequence"/>
</dbReference>
<dbReference type="AlphaFoldDB" id="A0A0M6WL38"/>
<evidence type="ECO:0000259" key="1">
    <source>
        <dbReference type="Pfam" id="PF01966"/>
    </source>
</evidence>
<evidence type="ECO:0000313" key="5">
    <source>
        <dbReference type="Proteomes" id="UP000049828"/>
    </source>
</evidence>
<name>A0A0M6WL38_9FIRM</name>
<gene>
    <name evidence="4" type="ORF">DW813_06985</name>
    <name evidence="3" type="ORF">DWY29_06050</name>
    <name evidence="2" type="ORF">RIL183_03401</name>
</gene>
<evidence type="ECO:0000313" key="3">
    <source>
        <dbReference type="EMBL" id="RGR69706.1"/>
    </source>
</evidence>
<reference evidence="5" key="2">
    <citation type="submission" date="2015-05" db="EMBL/GenBank/DDBJ databases">
        <authorList>
            <consortium name="Pathogen Informatics"/>
        </authorList>
    </citation>
    <scope>NUCLEOTIDE SEQUENCE [LARGE SCALE GENOMIC DNA]</scope>
    <source>
        <strain evidence="5">L1-83</strain>
    </source>
</reference>
<dbReference type="EMBL" id="QSIQ01000008">
    <property type="protein sequence ID" value="RHD04100.1"/>
    <property type="molecule type" value="Genomic_DNA"/>
</dbReference>
<dbReference type="STRING" id="360807.ERS852392_03236"/>
<dbReference type="OrthoDB" id="9801160at2"/>
<evidence type="ECO:0000313" key="4">
    <source>
        <dbReference type="EMBL" id="RHD04100.1"/>
    </source>
</evidence>
<evidence type="ECO:0000313" key="6">
    <source>
        <dbReference type="Proteomes" id="UP000266391"/>
    </source>
</evidence>
<dbReference type="PANTHER" id="PTHR38659:SF2">
    <property type="entry name" value="HDIG DOMAIN PROTEIN"/>
    <property type="match status" value="1"/>
</dbReference>
<dbReference type="PANTHER" id="PTHR38659">
    <property type="entry name" value="METAL-DEPENDENT PHOSPHOHYDROLASE"/>
    <property type="match status" value="1"/>
</dbReference>
<dbReference type="SUPFAM" id="SSF109604">
    <property type="entry name" value="HD-domain/PDEase-like"/>
    <property type="match status" value="1"/>
</dbReference>
<dbReference type="NCBIfam" id="TIGR00277">
    <property type="entry name" value="HDIG"/>
    <property type="match status" value="1"/>
</dbReference>
<organism evidence="2 5">
    <name type="scientific">Roseburia inulinivorans</name>
    <dbReference type="NCBI Taxonomy" id="360807"/>
    <lineage>
        <taxon>Bacteria</taxon>
        <taxon>Bacillati</taxon>
        <taxon>Bacillota</taxon>
        <taxon>Clostridia</taxon>
        <taxon>Lachnospirales</taxon>
        <taxon>Lachnospiraceae</taxon>
        <taxon>Roseburia</taxon>
    </lineage>
</organism>
<feature type="domain" description="HD" evidence="1">
    <location>
        <begin position="23"/>
        <end position="115"/>
    </location>
</feature>
<dbReference type="Proteomes" id="UP000285820">
    <property type="component" value="Unassembled WGS sequence"/>
</dbReference>
<dbReference type="RefSeq" id="WP_021923185.1">
    <property type="nucleotide sequence ID" value="NZ_CVRS01000067.1"/>
</dbReference>
<evidence type="ECO:0000313" key="2">
    <source>
        <dbReference type="EMBL" id="CRL37262.1"/>
    </source>
</evidence>
<dbReference type="InterPro" id="IPR006674">
    <property type="entry name" value="HD_domain"/>
</dbReference>
<dbReference type="Gene3D" id="1.10.3210.10">
    <property type="entry name" value="Hypothetical protein af1432"/>
    <property type="match status" value="1"/>
</dbReference>
<dbReference type="EMBL" id="QRUN01000005">
    <property type="protein sequence ID" value="RGR69706.1"/>
    <property type="molecule type" value="Genomic_DNA"/>
</dbReference>
<dbReference type="Pfam" id="PF01966">
    <property type="entry name" value="HD"/>
    <property type="match status" value="1"/>
</dbReference>
<accession>A0A0M6WL38</accession>
<dbReference type="Proteomes" id="UP000266391">
    <property type="component" value="Unassembled WGS sequence"/>
</dbReference>
<proteinExistence type="predicted"/>
<reference evidence="6 7" key="3">
    <citation type="submission" date="2018-08" db="EMBL/GenBank/DDBJ databases">
        <title>A genome reference for cultivated species of the human gut microbiota.</title>
        <authorList>
            <person name="Zou Y."/>
            <person name="Xue W."/>
            <person name="Luo G."/>
        </authorList>
    </citation>
    <scope>NUCLEOTIDE SEQUENCE [LARGE SCALE GENOMIC DNA]</scope>
    <source>
        <strain evidence="3 7">AF24-4</strain>
        <strain evidence="4 6">AM32-8LB</strain>
    </source>
</reference>
<keyword evidence="5" id="KW-1185">Reference proteome</keyword>
<sequence>MEHITREEAYDLLKKYNKDPFHIQHALTVENVMKWYAEELGFGADAEYWGIVGLLHDIDFELYPEEHCIKAPELLREGGVGEDIIHGVVSHGYGITVDVAPEHEMEKVLFAADELTGLIWAAALMRPSKSTKDMELKSLKKKYKSKGFAAGCSREVIERGAEQLGWELDKLLTMTLEAMKATEDEINAEIEK</sequence>
<reference evidence="2" key="1">
    <citation type="submission" date="2015-05" db="EMBL/GenBank/DDBJ databases">
        <authorList>
            <person name="Wang D.B."/>
            <person name="Wang M."/>
        </authorList>
    </citation>
    <scope>NUCLEOTIDE SEQUENCE [LARGE SCALE GENOMIC DNA]</scope>
    <source>
        <strain evidence="2">L1-83</strain>
    </source>
</reference>
<dbReference type="EMBL" id="CVRS01000067">
    <property type="protein sequence ID" value="CRL37262.1"/>
    <property type="molecule type" value="Genomic_DNA"/>
</dbReference>
<evidence type="ECO:0000313" key="7">
    <source>
        <dbReference type="Proteomes" id="UP000285820"/>
    </source>
</evidence>
<dbReference type="InterPro" id="IPR006675">
    <property type="entry name" value="HDIG_dom"/>
</dbReference>
<protein>
    <submittedName>
        <fullName evidence="3">HDIG domain-containing protein</fullName>
    </submittedName>
</protein>